<reference evidence="2 3" key="1">
    <citation type="submission" date="2016-03" db="EMBL/GenBank/DDBJ databases">
        <authorList>
            <person name="Ploux O."/>
        </authorList>
    </citation>
    <scope>NUCLEOTIDE SEQUENCE [LARGE SCALE GENOMIC DNA]</scope>
    <source>
        <strain evidence="2 3">UAMH 11012</strain>
    </source>
</reference>
<dbReference type="Gene3D" id="3.40.50.1820">
    <property type="entry name" value="alpha/beta hydrolase"/>
    <property type="match status" value="1"/>
</dbReference>
<keyword evidence="3" id="KW-1185">Reference proteome</keyword>
<organism evidence="2 3">
    <name type="scientific">Phialocephala subalpina</name>
    <dbReference type="NCBI Taxonomy" id="576137"/>
    <lineage>
        <taxon>Eukaryota</taxon>
        <taxon>Fungi</taxon>
        <taxon>Dikarya</taxon>
        <taxon>Ascomycota</taxon>
        <taxon>Pezizomycotina</taxon>
        <taxon>Leotiomycetes</taxon>
        <taxon>Helotiales</taxon>
        <taxon>Mollisiaceae</taxon>
        <taxon>Phialocephala</taxon>
        <taxon>Phialocephala fortinii species complex</taxon>
    </lineage>
</organism>
<dbReference type="SUPFAM" id="SSF53474">
    <property type="entry name" value="alpha/beta-Hydrolases"/>
    <property type="match status" value="1"/>
</dbReference>
<protein>
    <recommendedName>
        <fullName evidence="1">AB hydrolase-1 domain-containing protein</fullName>
    </recommendedName>
</protein>
<feature type="domain" description="AB hydrolase-1" evidence="1">
    <location>
        <begin position="34"/>
        <end position="310"/>
    </location>
</feature>
<gene>
    <name evidence="2" type="ORF">PAC_19170</name>
</gene>
<evidence type="ECO:0000259" key="1">
    <source>
        <dbReference type="Pfam" id="PF12697"/>
    </source>
</evidence>
<dbReference type="Proteomes" id="UP000184330">
    <property type="component" value="Unassembled WGS sequence"/>
</dbReference>
<dbReference type="InterPro" id="IPR029058">
    <property type="entry name" value="AB_hydrolase_fold"/>
</dbReference>
<accession>A0A1L7XWA2</accession>
<evidence type="ECO:0000313" key="2">
    <source>
        <dbReference type="EMBL" id="CZR69270.1"/>
    </source>
</evidence>
<dbReference type="Pfam" id="PF12697">
    <property type="entry name" value="Abhydrolase_6"/>
    <property type="match status" value="1"/>
</dbReference>
<name>A0A1L7XWA2_9HELO</name>
<dbReference type="InterPro" id="IPR000073">
    <property type="entry name" value="AB_hydrolase_1"/>
</dbReference>
<proteinExistence type="predicted"/>
<dbReference type="AlphaFoldDB" id="A0A1L7XWA2"/>
<dbReference type="EMBL" id="FJOG01000068">
    <property type="protein sequence ID" value="CZR69270.1"/>
    <property type="molecule type" value="Genomic_DNA"/>
</dbReference>
<sequence length="327" mass="35879">METFFVPLARDNSIHLSCTLYTPPRRGLPRDTLIVFATGIDNPGSIWHLTIDALLELEGAGNLPPMLVYDRVGQGKSVGKNADMPGRPKGHGRDCLDAAHDIRDLVSQIGQRKLGTHEDGIDCLKILFVASSIGAAICRLYAGAYPKTVSALVIVDSTLANSDTISLFPDPQAPDFDVGSLPDGVTAKICYDARRIIGAVYGSTSPNKEGLWRGNLPSLLPHSDEPKIVGPSSRTPYVTVIEHDRAKFVKDIWKAVKFPKIMSELYFGPQWHEYNKGLARLTRPGLSKGPISKKGTGHLIHRDDPRFVAEEIMEIIDKLRQDEASHI</sequence>
<evidence type="ECO:0000313" key="3">
    <source>
        <dbReference type="Proteomes" id="UP000184330"/>
    </source>
</evidence>
<dbReference type="OrthoDB" id="3466836at2759"/>